<evidence type="ECO:0008006" key="3">
    <source>
        <dbReference type="Google" id="ProtNLM"/>
    </source>
</evidence>
<dbReference type="InterPro" id="IPR000415">
    <property type="entry name" value="Nitroreductase-like"/>
</dbReference>
<dbReference type="Proteomes" id="UP000516421">
    <property type="component" value="Chromosome"/>
</dbReference>
<evidence type="ECO:0000313" key="1">
    <source>
        <dbReference type="EMBL" id="QNV39617.1"/>
    </source>
</evidence>
<dbReference type="GO" id="GO:0016491">
    <property type="term" value="F:oxidoreductase activity"/>
    <property type="evidence" value="ECO:0007669"/>
    <property type="project" value="InterPro"/>
</dbReference>
<dbReference type="AlphaFoldDB" id="A0A7H2BIX1"/>
<dbReference type="KEGG" id="rama:IDM48_09640"/>
<dbReference type="Gene3D" id="3.40.109.10">
    <property type="entry name" value="NADH Oxidase"/>
    <property type="match status" value="1"/>
</dbReference>
<sequence length="114" mass="12550">MTAVLSFDTNWSERFPEFNPRAAGMREMFRDNEGVRHSSGLLSSSIAAGYFIIATRALGLAAGPMTGADFEGITQEFFPDGERKAFLAVNLGYGVLPEYDRSPRFSFDEAAEIL</sequence>
<protein>
    <recommendedName>
        <fullName evidence="3">Malonic semialdehyde reductase</fullName>
    </recommendedName>
</protein>
<dbReference type="InterPro" id="IPR050461">
    <property type="entry name" value="Nitroreductase_HadB/RutE"/>
</dbReference>
<name>A0A7H2BIX1_9MICC</name>
<dbReference type="PANTHER" id="PTHR43543">
    <property type="entry name" value="MALONIC SEMIALDEHYDE REDUCTASE RUTE-RELATED"/>
    <property type="match status" value="1"/>
</dbReference>
<reference evidence="1 2" key="1">
    <citation type="submission" date="2020-09" db="EMBL/GenBank/DDBJ databases">
        <title>Investigation of environmental microbe.</title>
        <authorList>
            <person name="Ou Y."/>
            <person name="Kang Q."/>
        </authorList>
    </citation>
    <scope>NUCLEOTIDE SEQUENCE [LARGE SCALE GENOMIC DNA]</scope>
    <source>
        <strain evidence="1 2">KJZ-9</strain>
    </source>
</reference>
<gene>
    <name evidence="1" type="ORF">IDM48_09640</name>
</gene>
<proteinExistence type="predicted"/>
<accession>A0A7H2BIX1</accession>
<dbReference type="PANTHER" id="PTHR43543:SF1">
    <property type="entry name" value="MALONIC SEMIALDEHYDE REDUCTASE RUTE-RELATED"/>
    <property type="match status" value="1"/>
</dbReference>
<keyword evidence="2" id="KW-1185">Reference proteome</keyword>
<dbReference type="RefSeq" id="WP_068168590.1">
    <property type="nucleotide sequence ID" value="NZ_CP061538.1"/>
</dbReference>
<evidence type="ECO:0000313" key="2">
    <source>
        <dbReference type="Proteomes" id="UP000516421"/>
    </source>
</evidence>
<dbReference type="EMBL" id="CP061538">
    <property type="protein sequence ID" value="QNV39617.1"/>
    <property type="molecule type" value="Genomic_DNA"/>
</dbReference>
<dbReference type="SUPFAM" id="SSF55469">
    <property type="entry name" value="FMN-dependent nitroreductase-like"/>
    <property type="match status" value="1"/>
</dbReference>
<organism evidence="1 2">
    <name type="scientific">Rothia amarae</name>
    <dbReference type="NCBI Taxonomy" id="169480"/>
    <lineage>
        <taxon>Bacteria</taxon>
        <taxon>Bacillati</taxon>
        <taxon>Actinomycetota</taxon>
        <taxon>Actinomycetes</taxon>
        <taxon>Micrococcales</taxon>
        <taxon>Micrococcaceae</taxon>
        <taxon>Rothia</taxon>
    </lineage>
</organism>